<evidence type="ECO:0000256" key="1">
    <source>
        <dbReference type="ARBA" id="ARBA00022448"/>
    </source>
</evidence>
<dbReference type="GO" id="GO:0046872">
    <property type="term" value="F:metal ion binding"/>
    <property type="evidence" value="ECO:0007669"/>
    <property type="project" value="UniProtKB-KW"/>
</dbReference>
<dbReference type="Proteomes" id="UP000092401">
    <property type="component" value="Unassembled WGS sequence"/>
</dbReference>
<evidence type="ECO:0000256" key="3">
    <source>
        <dbReference type="ARBA" id="ARBA00022723"/>
    </source>
</evidence>
<evidence type="ECO:0000313" key="11">
    <source>
        <dbReference type="Proteomes" id="UP000091929"/>
    </source>
</evidence>
<gene>
    <name evidence="8" type="ORF">APG10_00474</name>
    <name evidence="9" type="ORF">APG11_00381</name>
    <name evidence="10" type="ORF">APG12_00569</name>
</gene>
<feature type="domain" description="4Fe-4S ferredoxin-type" evidence="7">
    <location>
        <begin position="42"/>
        <end position="73"/>
    </location>
</feature>
<dbReference type="EMBL" id="LNGF01000006">
    <property type="protein sequence ID" value="KYC48368.1"/>
    <property type="molecule type" value="Genomic_DNA"/>
</dbReference>
<evidence type="ECO:0000256" key="4">
    <source>
        <dbReference type="ARBA" id="ARBA00022982"/>
    </source>
</evidence>
<feature type="domain" description="4Fe-4S ferredoxin-type" evidence="7">
    <location>
        <begin position="2"/>
        <end position="32"/>
    </location>
</feature>
<protein>
    <submittedName>
        <fullName evidence="8">Hydrogenase MvhADGHdrABC F420-non-reducing hydrogenase subunit B</fullName>
    </submittedName>
</protein>
<evidence type="ECO:0000256" key="6">
    <source>
        <dbReference type="ARBA" id="ARBA00023014"/>
    </source>
</evidence>
<dbReference type="PANTHER" id="PTHR42859">
    <property type="entry name" value="OXIDOREDUCTASE"/>
    <property type="match status" value="1"/>
</dbReference>
<dbReference type="Pfam" id="PF13247">
    <property type="entry name" value="Fer4_11"/>
    <property type="match status" value="1"/>
</dbReference>
<evidence type="ECO:0000313" key="12">
    <source>
        <dbReference type="Proteomes" id="UP000092401"/>
    </source>
</evidence>
<feature type="domain" description="4Fe-4S ferredoxin-type" evidence="7">
    <location>
        <begin position="105"/>
        <end position="133"/>
    </location>
</feature>
<dbReference type="EMBL" id="LNGE01000009">
    <property type="protein sequence ID" value="KYC45858.1"/>
    <property type="molecule type" value="Genomic_DNA"/>
</dbReference>
<sequence>MKHIVFDEKKCAGCNLCELFCSSKWYDAFNPRKSRIRIKTEDYVEPKYSVCLQCDDAPCVEACPTDALVIDQDLERVVLIEDLCIGCRLCVRACPYDGIYWHKDYKLPIKCNLCEGDPECVKICPKKALEVGD</sequence>
<comment type="caution">
    <text evidence="8">The sequence shown here is derived from an EMBL/GenBank/DDBJ whole genome shotgun (WGS) entry which is preliminary data.</text>
</comment>
<proteinExistence type="predicted"/>
<dbReference type="PROSITE" id="PS00198">
    <property type="entry name" value="4FE4S_FER_1"/>
    <property type="match status" value="1"/>
</dbReference>
<evidence type="ECO:0000256" key="2">
    <source>
        <dbReference type="ARBA" id="ARBA00022485"/>
    </source>
</evidence>
<evidence type="ECO:0000256" key="5">
    <source>
        <dbReference type="ARBA" id="ARBA00023004"/>
    </source>
</evidence>
<dbReference type="Pfam" id="PF12800">
    <property type="entry name" value="Fer4_4"/>
    <property type="match status" value="1"/>
</dbReference>
<evidence type="ECO:0000313" key="9">
    <source>
        <dbReference type="EMBL" id="KYC48368.1"/>
    </source>
</evidence>
<dbReference type="Proteomes" id="UP000092403">
    <property type="component" value="Unassembled WGS sequence"/>
</dbReference>
<evidence type="ECO:0000259" key="7">
    <source>
        <dbReference type="PROSITE" id="PS51379"/>
    </source>
</evidence>
<evidence type="ECO:0000313" key="8">
    <source>
        <dbReference type="EMBL" id="KYC45858.1"/>
    </source>
</evidence>
<reference evidence="11 12" key="1">
    <citation type="journal article" date="2016" name="ISME J.">
        <title>Chasing the elusive Euryarchaeota class WSA2: genomes reveal a uniquely fastidious methyl-reducing methanogen.</title>
        <authorList>
            <person name="Nobu M.K."/>
            <person name="Narihiro T."/>
            <person name="Kuroda K."/>
            <person name="Mei R."/>
            <person name="Liu W.T."/>
        </authorList>
    </citation>
    <scope>NUCLEOTIDE SEQUENCE [LARGE SCALE GENOMIC DNA]</scope>
    <source>
        <strain evidence="8">B03fssc0709_Meth_Bin005</strain>
        <strain evidence="9">B15fssc0709_Meth_Bin003</strain>
        <strain evidence="10">BMIXfssc0709_Meth_Bin006</strain>
    </source>
</reference>
<name>A0A150ILQ4_9EURY</name>
<dbReference type="PROSITE" id="PS51379">
    <property type="entry name" value="4FE4S_FER_2"/>
    <property type="match status" value="4"/>
</dbReference>
<dbReference type="InterPro" id="IPR017896">
    <property type="entry name" value="4Fe4S_Fe-S-bd"/>
</dbReference>
<dbReference type="AlphaFoldDB" id="A0A150ILQ4"/>
<dbReference type="InterPro" id="IPR050294">
    <property type="entry name" value="RnfB_subfamily"/>
</dbReference>
<organism evidence="8 12">
    <name type="scientific">Candidatus Methanofastidiosum methylothiophilum</name>
    <dbReference type="NCBI Taxonomy" id="1705564"/>
    <lineage>
        <taxon>Archaea</taxon>
        <taxon>Methanobacteriati</taxon>
        <taxon>Methanobacteriota</taxon>
        <taxon>Stenosarchaea group</taxon>
        <taxon>Candidatus Methanofastidiosia</taxon>
        <taxon>Candidatus Methanofastidiosales</taxon>
        <taxon>Candidatus Methanofastidiosaceae</taxon>
        <taxon>Candidatus Methanofastidiosum</taxon>
    </lineage>
</organism>
<accession>A0A150IU16</accession>
<dbReference type="Gene3D" id="3.30.70.20">
    <property type="match status" value="2"/>
</dbReference>
<dbReference type="PANTHER" id="PTHR42859:SF10">
    <property type="entry name" value="DIMETHYLSULFOXIDE REDUCTASE CHAIN B"/>
    <property type="match status" value="1"/>
</dbReference>
<dbReference type="EMBL" id="LNJC01000008">
    <property type="protein sequence ID" value="KYC50767.1"/>
    <property type="molecule type" value="Genomic_DNA"/>
</dbReference>
<dbReference type="Proteomes" id="UP000091929">
    <property type="component" value="Unassembled WGS sequence"/>
</dbReference>
<feature type="domain" description="4Fe-4S ferredoxin-type" evidence="7">
    <location>
        <begin position="75"/>
        <end position="104"/>
    </location>
</feature>
<dbReference type="GO" id="GO:0051539">
    <property type="term" value="F:4 iron, 4 sulfur cluster binding"/>
    <property type="evidence" value="ECO:0007669"/>
    <property type="project" value="UniProtKB-KW"/>
</dbReference>
<dbReference type="SUPFAM" id="SSF54862">
    <property type="entry name" value="4Fe-4S ferredoxins"/>
    <property type="match status" value="1"/>
</dbReference>
<keyword evidence="4" id="KW-0249">Electron transport</keyword>
<dbReference type="GO" id="GO:0016491">
    <property type="term" value="F:oxidoreductase activity"/>
    <property type="evidence" value="ECO:0007669"/>
    <property type="project" value="UniProtKB-ARBA"/>
</dbReference>
<accession>A0A150J0L4</accession>
<evidence type="ECO:0000313" key="10">
    <source>
        <dbReference type="EMBL" id="KYC50767.1"/>
    </source>
</evidence>
<keyword evidence="1" id="KW-0813">Transport</keyword>
<keyword evidence="6" id="KW-0411">Iron-sulfur</keyword>
<dbReference type="CDD" id="cd10550">
    <property type="entry name" value="DMSOR_beta_like"/>
    <property type="match status" value="1"/>
</dbReference>
<dbReference type="InterPro" id="IPR017900">
    <property type="entry name" value="4Fe4S_Fe_S_CS"/>
</dbReference>
<accession>A0A150ILQ4</accession>
<keyword evidence="2" id="KW-0004">4Fe-4S</keyword>
<keyword evidence="3" id="KW-0479">Metal-binding</keyword>
<keyword evidence="5" id="KW-0408">Iron</keyword>